<dbReference type="Gene3D" id="3.40.640.10">
    <property type="entry name" value="Type I PLP-dependent aspartate aminotransferase-like (Major domain)"/>
    <property type="match status" value="1"/>
</dbReference>
<organism evidence="14 15">
    <name type="scientific">Shouchella lehensis G1</name>
    <dbReference type="NCBI Taxonomy" id="1246626"/>
    <lineage>
        <taxon>Bacteria</taxon>
        <taxon>Bacillati</taxon>
        <taxon>Bacillota</taxon>
        <taxon>Bacilli</taxon>
        <taxon>Bacillales</taxon>
        <taxon>Bacillaceae</taxon>
        <taxon>Shouchella</taxon>
    </lineage>
</organism>
<dbReference type="PANTHER" id="PTHR43247">
    <property type="entry name" value="PHOSPHOSERINE AMINOTRANSFERASE"/>
    <property type="match status" value="1"/>
</dbReference>
<dbReference type="FunFam" id="3.40.640.10:FF:000010">
    <property type="entry name" value="Phosphoserine aminotransferase"/>
    <property type="match status" value="1"/>
</dbReference>
<feature type="binding site" evidence="11">
    <location>
        <position position="150"/>
    </location>
    <ligand>
        <name>pyridoxal 5'-phosphate</name>
        <dbReference type="ChEBI" id="CHEBI:597326"/>
    </ligand>
</feature>
<keyword evidence="5 11" id="KW-0028">Amino-acid biosynthesis</keyword>
<dbReference type="InterPro" id="IPR015421">
    <property type="entry name" value="PyrdxlP-dep_Trfase_major"/>
</dbReference>
<dbReference type="InterPro" id="IPR000192">
    <property type="entry name" value="Aminotrans_V_dom"/>
</dbReference>
<feature type="binding site" evidence="11">
    <location>
        <begin position="234"/>
        <end position="235"/>
    </location>
    <ligand>
        <name>pyridoxal 5'-phosphate</name>
        <dbReference type="ChEBI" id="CHEBI:597326"/>
    </ligand>
</feature>
<evidence type="ECO:0000259" key="13">
    <source>
        <dbReference type="Pfam" id="PF00266"/>
    </source>
</evidence>
<dbReference type="EC" id="2.6.1.52" evidence="11"/>
<evidence type="ECO:0000256" key="12">
    <source>
        <dbReference type="RuleBase" id="RU004505"/>
    </source>
</evidence>
<dbReference type="Gene3D" id="3.90.1150.10">
    <property type="entry name" value="Aspartate Aminotransferase, domain 1"/>
    <property type="match status" value="1"/>
</dbReference>
<dbReference type="OrthoDB" id="9809412at2"/>
<comment type="subcellular location">
    <subcellularLocation>
        <location evidence="11">Cytoplasm</location>
    </subcellularLocation>
</comment>
<evidence type="ECO:0000256" key="3">
    <source>
        <dbReference type="ARBA" id="ARBA00006904"/>
    </source>
</evidence>
<comment type="pathway">
    <text evidence="2 11 12">Amino-acid biosynthesis; L-serine biosynthesis; L-serine from 3-phospho-D-glycerate: step 2/3.</text>
</comment>
<evidence type="ECO:0000313" key="14">
    <source>
        <dbReference type="EMBL" id="AIC93929.1"/>
    </source>
</evidence>
<evidence type="ECO:0000256" key="8">
    <source>
        <dbReference type="ARBA" id="ARBA00023299"/>
    </source>
</evidence>
<comment type="subunit">
    <text evidence="11">Homodimer.</text>
</comment>
<evidence type="ECO:0000256" key="6">
    <source>
        <dbReference type="ARBA" id="ARBA00022679"/>
    </source>
</evidence>
<keyword evidence="8 11" id="KW-0718">Serine biosynthesis</keyword>
<dbReference type="InterPro" id="IPR022278">
    <property type="entry name" value="Pser_aminoTfrase"/>
</dbReference>
<dbReference type="InterPro" id="IPR020578">
    <property type="entry name" value="Aminotrans_V_PyrdxlP_BS"/>
</dbReference>
<dbReference type="HAMAP" id="MF_00160">
    <property type="entry name" value="SerC_aminotrans_5"/>
    <property type="match status" value="1"/>
</dbReference>
<comment type="catalytic activity">
    <reaction evidence="10 11 12">
        <text>O-phospho-L-serine + 2-oxoglutarate = 3-phosphooxypyruvate + L-glutamate</text>
        <dbReference type="Rhea" id="RHEA:14329"/>
        <dbReference type="ChEBI" id="CHEBI:16810"/>
        <dbReference type="ChEBI" id="CHEBI:18110"/>
        <dbReference type="ChEBI" id="CHEBI:29985"/>
        <dbReference type="ChEBI" id="CHEBI:57524"/>
        <dbReference type="EC" id="2.6.1.52"/>
    </reaction>
</comment>
<dbReference type="AlphaFoldDB" id="A0A060M1I3"/>
<evidence type="ECO:0000256" key="10">
    <source>
        <dbReference type="ARBA" id="ARBA00049007"/>
    </source>
</evidence>
<evidence type="ECO:0000256" key="2">
    <source>
        <dbReference type="ARBA" id="ARBA00005099"/>
    </source>
</evidence>
<dbReference type="UniPathway" id="UPA00135">
    <property type="reaction ID" value="UER00197"/>
</dbReference>
<dbReference type="PATRIC" id="fig|1246626.3.peg.1335"/>
<dbReference type="PIRSF" id="PIRSF000525">
    <property type="entry name" value="SerC"/>
    <property type="match status" value="1"/>
</dbReference>
<accession>A0A060M1I3</accession>
<comment type="similarity">
    <text evidence="3 11">Belongs to the class-V pyridoxal-phosphate-dependent aminotransferase family. SerC subfamily.</text>
</comment>
<protein>
    <recommendedName>
        <fullName evidence="11">Phosphoserine aminotransferase</fullName>
        <ecNumber evidence="11">2.6.1.52</ecNumber>
    </recommendedName>
    <alternativeName>
        <fullName evidence="11">Phosphohydroxythreonine aminotransferase</fullName>
        <shortName evidence="11">PSAT</shortName>
    </alternativeName>
</protein>
<evidence type="ECO:0000256" key="11">
    <source>
        <dbReference type="HAMAP-Rule" id="MF_00160"/>
    </source>
</evidence>
<dbReference type="PANTHER" id="PTHR43247:SF1">
    <property type="entry name" value="PHOSPHOSERINE AMINOTRANSFERASE"/>
    <property type="match status" value="1"/>
</dbReference>
<feature type="binding site" evidence="11">
    <location>
        <position position="169"/>
    </location>
    <ligand>
        <name>pyridoxal 5'-phosphate</name>
        <dbReference type="ChEBI" id="CHEBI:597326"/>
    </ligand>
</feature>
<dbReference type="InterPro" id="IPR015422">
    <property type="entry name" value="PyrdxlP-dep_Trfase_small"/>
</dbReference>
<evidence type="ECO:0000256" key="7">
    <source>
        <dbReference type="ARBA" id="ARBA00022898"/>
    </source>
</evidence>
<gene>
    <name evidence="11" type="primary">serC</name>
    <name evidence="14" type="ORF">BleG1_1346</name>
</gene>
<sequence>MKNVHNFSAGPAALPRQALEKAQSSLLNYEESQVSIMEMSHRSKTYENVHFQAISRLKSLMKLDEDTHILFFQGGANLQFSMVPMNFLNNQSSYVLTGVWSEKAANEAKRFGTIDVQTHAKENGYSTIPSPDDLSYDDRNSYLHITSNNTIYGTQWKKFPYSKLPLVCDMSSDILSRDIDYNAFDLIYAGAQKNLGPAGVTIVAVKDSFLKNAHSDVAPMLSYQTFSKSQSMYNTPPVFSIYMLNLVLEWIESEGGVSSIEARNEKKASLLYDAIDRSEGFYRGHAEKEARSTMNVTFNLQHDDLEKLFLQEAEEAGLIGLPGHRLVGGIRASIYNAVPLESCEVLAAFMDSFKRKHT</sequence>
<dbReference type="RefSeq" id="WP_038478597.1">
    <property type="nucleotide sequence ID" value="NZ_CP003923.1"/>
</dbReference>
<dbReference type="GO" id="GO:0004648">
    <property type="term" value="F:O-phospho-L-serine:2-oxoglutarate aminotransferase activity"/>
    <property type="evidence" value="ECO:0007669"/>
    <property type="project" value="UniProtKB-UniRule"/>
</dbReference>
<feature type="binding site" evidence="11">
    <location>
        <position position="192"/>
    </location>
    <ligand>
        <name>pyridoxal 5'-phosphate</name>
        <dbReference type="ChEBI" id="CHEBI:597326"/>
    </ligand>
</feature>
<evidence type="ECO:0000256" key="1">
    <source>
        <dbReference type="ARBA" id="ARBA00003483"/>
    </source>
</evidence>
<dbReference type="FunFam" id="3.90.1150.10:FF:000006">
    <property type="entry name" value="Phosphoserine aminotransferase"/>
    <property type="match status" value="1"/>
</dbReference>
<dbReference type="eggNOG" id="COG1932">
    <property type="taxonomic scope" value="Bacteria"/>
</dbReference>
<comment type="catalytic activity">
    <reaction evidence="9 11">
        <text>4-(phosphooxy)-L-threonine + 2-oxoglutarate = (R)-3-hydroxy-2-oxo-4-phosphooxybutanoate + L-glutamate</text>
        <dbReference type="Rhea" id="RHEA:16573"/>
        <dbReference type="ChEBI" id="CHEBI:16810"/>
        <dbReference type="ChEBI" id="CHEBI:29985"/>
        <dbReference type="ChEBI" id="CHEBI:58452"/>
        <dbReference type="ChEBI" id="CHEBI:58538"/>
        <dbReference type="EC" id="2.6.1.52"/>
    </reaction>
</comment>
<feature type="modified residue" description="N6-(pyridoxal phosphate)lysine" evidence="11">
    <location>
        <position position="193"/>
    </location>
</feature>
<keyword evidence="7 11" id="KW-0663">Pyridoxal phosphate</keyword>
<keyword evidence="6 11" id="KW-0808">Transferase</keyword>
<dbReference type="NCBIfam" id="NF003764">
    <property type="entry name" value="PRK05355.1"/>
    <property type="match status" value="1"/>
</dbReference>
<dbReference type="Proteomes" id="UP000027142">
    <property type="component" value="Chromosome"/>
</dbReference>
<comment type="function">
    <text evidence="1 11">Catalyzes the reversible conversion of 3-phosphohydroxypyruvate to phosphoserine and of 3-hydroxy-2-oxo-4-phosphonooxybutanoate to phosphohydroxythreonine.</text>
</comment>
<dbReference type="Pfam" id="PF00266">
    <property type="entry name" value="Aminotran_5"/>
    <property type="match status" value="1"/>
</dbReference>
<evidence type="ECO:0000256" key="5">
    <source>
        <dbReference type="ARBA" id="ARBA00022605"/>
    </source>
</evidence>
<dbReference type="STRING" id="1246626.BleG1_1346"/>
<dbReference type="InterPro" id="IPR015424">
    <property type="entry name" value="PyrdxlP-dep_Trfase"/>
</dbReference>
<feature type="binding site" evidence="11">
    <location>
        <position position="100"/>
    </location>
    <ligand>
        <name>pyridoxal 5'-phosphate</name>
        <dbReference type="ChEBI" id="CHEBI:597326"/>
    </ligand>
</feature>
<dbReference type="SUPFAM" id="SSF53383">
    <property type="entry name" value="PLP-dependent transferases"/>
    <property type="match status" value="1"/>
</dbReference>
<dbReference type="KEGG" id="ble:BleG1_1346"/>
<dbReference type="HOGENOM" id="CLU_034866_0_2_9"/>
<dbReference type="GO" id="GO:0005737">
    <property type="term" value="C:cytoplasm"/>
    <property type="evidence" value="ECO:0007669"/>
    <property type="project" value="UniProtKB-SubCell"/>
</dbReference>
<dbReference type="NCBIfam" id="TIGR01364">
    <property type="entry name" value="serC_1"/>
    <property type="match status" value="1"/>
</dbReference>
<name>A0A060M1I3_9BACI</name>
<comment type="caution">
    <text evidence="11">Lacks conserved residue(s) required for the propagation of feature annotation.</text>
</comment>
<dbReference type="PROSITE" id="PS00595">
    <property type="entry name" value="AA_TRANSFER_CLASS_5"/>
    <property type="match status" value="1"/>
</dbReference>
<comment type="cofactor">
    <cofactor evidence="11">
        <name>pyridoxal 5'-phosphate</name>
        <dbReference type="ChEBI" id="CHEBI:597326"/>
    </cofactor>
    <text evidence="11">Binds 1 pyridoxal phosphate per subunit.</text>
</comment>
<feature type="binding site" evidence="11">
    <location>
        <position position="42"/>
    </location>
    <ligand>
        <name>L-glutamate</name>
        <dbReference type="ChEBI" id="CHEBI:29985"/>
    </ligand>
</feature>
<dbReference type="GO" id="GO:0030170">
    <property type="term" value="F:pyridoxal phosphate binding"/>
    <property type="evidence" value="ECO:0007669"/>
    <property type="project" value="UniProtKB-UniRule"/>
</dbReference>
<keyword evidence="15" id="KW-1185">Reference proteome</keyword>
<evidence type="ECO:0000256" key="4">
    <source>
        <dbReference type="ARBA" id="ARBA00022576"/>
    </source>
</evidence>
<evidence type="ECO:0000313" key="15">
    <source>
        <dbReference type="Proteomes" id="UP000027142"/>
    </source>
</evidence>
<dbReference type="EMBL" id="CP003923">
    <property type="protein sequence ID" value="AIC93929.1"/>
    <property type="molecule type" value="Genomic_DNA"/>
</dbReference>
<keyword evidence="11" id="KW-0963">Cytoplasm</keyword>
<dbReference type="GO" id="GO:0006564">
    <property type="term" value="P:L-serine biosynthetic process"/>
    <property type="evidence" value="ECO:0007669"/>
    <property type="project" value="UniProtKB-UniRule"/>
</dbReference>
<feature type="domain" description="Aminotransferase class V" evidence="13">
    <location>
        <begin position="5"/>
        <end position="341"/>
    </location>
</feature>
<evidence type="ECO:0000256" key="9">
    <source>
        <dbReference type="ARBA" id="ARBA00047630"/>
    </source>
</evidence>
<keyword evidence="4 11" id="KW-0032">Aminotransferase</keyword>
<reference evidence="14 15" key="1">
    <citation type="journal article" date="2014" name="Gene">
        <title>A comparative genomic analysis of the alkalitolerant soil bacterium Bacillus lehensis G1.</title>
        <authorList>
            <person name="Noor Y.M."/>
            <person name="Samsulrizal N.H."/>
            <person name="Jema'on N.A."/>
            <person name="Low K.O."/>
            <person name="Ramli A.N."/>
            <person name="Alias N.I."/>
            <person name="Damis S.I."/>
            <person name="Fuzi S.F."/>
            <person name="Isa M.N."/>
            <person name="Murad A.M."/>
            <person name="Raih M.F."/>
            <person name="Bakar F.D."/>
            <person name="Najimudin N."/>
            <person name="Mahadi N.M."/>
            <person name="Illias R.M."/>
        </authorList>
    </citation>
    <scope>NUCLEOTIDE SEQUENCE [LARGE SCALE GENOMIC DNA]</scope>
    <source>
        <strain evidence="14 15">G1</strain>
    </source>
</reference>
<proteinExistence type="inferred from homology"/>